<protein>
    <recommendedName>
        <fullName evidence="3">F-box domain-containing protein</fullName>
    </recommendedName>
</protein>
<dbReference type="Proteomes" id="UP000541558">
    <property type="component" value="Unassembled WGS sequence"/>
</dbReference>
<dbReference type="Gene3D" id="3.80.10.10">
    <property type="entry name" value="Ribonuclease Inhibitor"/>
    <property type="match status" value="1"/>
</dbReference>
<reference evidence="1 2" key="1">
    <citation type="journal article" date="2020" name="ISME J.">
        <title>Uncovering the hidden diversity of litter-decomposition mechanisms in mushroom-forming fungi.</title>
        <authorList>
            <person name="Floudas D."/>
            <person name="Bentzer J."/>
            <person name="Ahren D."/>
            <person name="Johansson T."/>
            <person name="Persson P."/>
            <person name="Tunlid A."/>
        </authorList>
    </citation>
    <scope>NUCLEOTIDE SEQUENCE [LARGE SCALE GENOMIC DNA]</scope>
    <source>
        <strain evidence="1 2">CBS 175.51</strain>
    </source>
</reference>
<organism evidence="1 2">
    <name type="scientific">Ephemerocybe angulata</name>
    <dbReference type="NCBI Taxonomy" id="980116"/>
    <lineage>
        <taxon>Eukaryota</taxon>
        <taxon>Fungi</taxon>
        <taxon>Dikarya</taxon>
        <taxon>Basidiomycota</taxon>
        <taxon>Agaricomycotina</taxon>
        <taxon>Agaricomycetes</taxon>
        <taxon>Agaricomycetidae</taxon>
        <taxon>Agaricales</taxon>
        <taxon>Agaricineae</taxon>
        <taxon>Psathyrellaceae</taxon>
        <taxon>Ephemerocybe</taxon>
    </lineage>
</organism>
<dbReference type="EMBL" id="JAACJK010000230">
    <property type="protein sequence ID" value="KAF5310342.1"/>
    <property type="molecule type" value="Genomic_DNA"/>
</dbReference>
<name>A0A8H5AUE0_9AGAR</name>
<dbReference type="OrthoDB" id="3365698at2759"/>
<evidence type="ECO:0000313" key="1">
    <source>
        <dbReference type="EMBL" id="KAF5310342.1"/>
    </source>
</evidence>
<comment type="caution">
    <text evidence="1">The sequence shown here is derived from an EMBL/GenBank/DDBJ whole genome shotgun (WGS) entry which is preliminary data.</text>
</comment>
<sequence>MDSRFLHLLESNIAPTPLEVVAIQAEVERLSSMDHPTQHDPELEATLERYRGILSPIRQIPSEIWGEIFYFATPATVNEEDKDDLIDLCCVCSTWYEAALHAHGLWANIHLAPLPEGKQYIYSNLVSWLSRSGDLKKGLEYRANVWEDYDREDDNDGGPTEEGFCPCHSGGSCMWMEDPVVARLITEGPLLLHRVRFRNMYPRCIGNAMQSFQVAKSGSTSTRPWNQIQQLELKMSTMCWQGGWDSSSEVPFRLIPPSVSSLVISLPRRRWAFDTQVECDRAKIDITSSIIERLTSLVLTCDWGHLHIVTILQHCSNLETLHLEFGSRNFEFDDIDPIIRRVQAEGGIHLPKVHTLRLYDGHLSPILFLQWIKTPALRLLDLETGEIYSDVQDVCPNWTDTLDEFVARSGCARGIQYLRIAIHQQGLIRLDHDGIFSERIGAFLSSLTSLTHLAFVNLPIKPVLRVGSQNVDTSLQDTLNHDWFPQLQSLQILLCWDGNHNFDRDQWLTFFRTRFRGRQSRCWIHIETAREWWDADFKLEDIERHLRGTSDTLEADLRISLSFSLDFGRWARSRRVDL</sequence>
<dbReference type="AlphaFoldDB" id="A0A8H5AUE0"/>
<proteinExistence type="predicted"/>
<dbReference type="InterPro" id="IPR032675">
    <property type="entry name" value="LRR_dom_sf"/>
</dbReference>
<accession>A0A8H5AUE0</accession>
<gene>
    <name evidence="1" type="ORF">D9611_012109</name>
</gene>
<evidence type="ECO:0000313" key="2">
    <source>
        <dbReference type="Proteomes" id="UP000541558"/>
    </source>
</evidence>
<evidence type="ECO:0008006" key="3">
    <source>
        <dbReference type="Google" id="ProtNLM"/>
    </source>
</evidence>
<dbReference type="Gene3D" id="1.20.1280.50">
    <property type="match status" value="1"/>
</dbReference>
<keyword evidence="2" id="KW-1185">Reference proteome</keyword>